<dbReference type="GO" id="GO:0006508">
    <property type="term" value="P:proteolysis"/>
    <property type="evidence" value="ECO:0007669"/>
    <property type="project" value="InterPro"/>
</dbReference>
<name>A0A8E0VPZ9_9TREM</name>
<dbReference type="Proteomes" id="UP000728185">
    <property type="component" value="Unassembled WGS sequence"/>
</dbReference>
<comment type="cofactor">
    <cofactor evidence="1">
        <name>Zn(2+)</name>
        <dbReference type="ChEBI" id="CHEBI:29105"/>
    </cofactor>
</comment>
<sequence length="194" mass="22275">MSCYCFLNNLIKGIPISDKYALVISARVHPGESNSSWMMLGLMQQLIGLDSDAEELRRRFFICLVPMLNPDGVILGNYRCSLSGRDMNRNYRRPRKEVFPTVWHIRQLVQSCKNACQDVIYCDLHGHSRQNNVFMYGCDPTYGQSRTPGLLQRGTYETSLYCLRERLLPYLLAKQVIWATKAPISNDVFVPGLM</sequence>
<gene>
    <name evidence="5" type="ORF">FBUS_06012</name>
</gene>
<comment type="caution">
    <text evidence="5">The sequence shown here is derived from an EMBL/GenBank/DDBJ whole genome shotgun (WGS) entry which is preliminary data.</text>
</comment>
<accession>A0A8E0VPZ9</accession>
<dbReference type="PANTHER" id="PTHR12756:SF4">
    <property type="entry name" value="PEPTIDASE M14 CARBOXYPEPTIDASE A DOMAIN-CONTAINING PROTEIN"/>
    <property type="match status" value="1"/>
</dbReference>
<protein>
    <submittedName>
        <fullName evidence="5">Cytosolic carboxypeptidase 2</fullName>
    </submittedName>
</protein>
<keyword evidence="5" id="KW-0645">Protease</keyword>
<proteinExistence type="inferred from homology"/>
<dbReference type="InterPro" id="IPR050821">
    <property type="entry name" value="Cytosolic_carboxypeptidase"/>
</dbReference>
<keyword evidence="6" id="KW-1185">Reference proteome</keyword>
<dbReference type="SUPFAM" id="SSF53187">
    <property type="entry name" value="Zn-dependent exopeptidases"/>
    <property type="match status" value="1"/>
</dbReference>
<dbReference type="GO" id="GO:0004181">
    <property type="term" value="F:metallocarboxypeptidase activity"/>
    <property type="evidence" value="ECO:0007669"/>
    <property type="project" value="InterPro"/>
</dbReference>
<keyword evidence="5" id="KW-0378">Hydrolase</keyword>
<dbReference type="Gene3D" id="3.40.630.10">
    <property type="entry name" value="Zn peptidases"/>
    <property type="match status" value="1"/>
</dbReference>
<organism evidence="5 6">
    <name type="scientific">Fasciolopsis buskii</name>
    <dbReference type="NCBI Taxonomy" id="27845"/>
    <lineage>
        <taxon>Eukaryota</taxon>
        <taxon>Metazoa</taxon>
        <taxon>Spiralia</taxon>
        <taxon>Lophotrochozoa</taxon>
        <taxon>Platyhelminthes</taxon>
        <taxon>Trematoda</taxon>
        <taxon>Digenea</taxon>
        <taxon>Plagiorchiida</taxon>
        <taxon>Echinostomata</taxon>
        <taxon>Echinostomatoidea</taxon>
        <taxon>Fasciolidae</taxon>
        <taxon>Fasciolopsis</taxon>
    </lineage>
</organism>
<dbReference type="GO" id="GO:0008270">
    <property type="term" value="F:zinc ion binding"/>
    <property type="evidence" value="ECO:0007669"/>
    <property type="project" value="InterPro"/>
</dbReference>
<dbReference type="PANTHER" id="PTHR12756">
    <property type="entry name" value="CYTOSOLIC CARBOXYPEPTIDASE"/>
    <property type="match status" value="1"/>
</dbReference>
<dbReference type="Pfam" id="PF00246">
    <property type="entry name" value="Peptidase_M14"/>
    <property type="match status" value="1"/>
</dbReference>
<evidence type="ECO:0000313" key="5">
    <source>
        <dbReference type="EMBL" id="KAA0197820.1"/>
    </source>
</evidence>
<keyword evidence="5" id="KW-0121">Carboxypeptidase</keyword>
<dbReference type="OrthoDB" id="10253041at2759"/>
<comment type="caution">
    <text evidence="3">Lacks conserved residue(s) required for the propagation of feature annotation.</text>
</comment>
<dbReference type="AlphaFoldDB" id="A0A8E0VPZ9"/>
<evidence type="ECO:0000256" key="2">
    <source>
        <dbReference type="ARBA" id="ARBA00005988"/>
    </source>
</evidence>
<evidence type="ECO:0000259" key="4">
    <source>
        <dbReference type="PROSITE" id="PS52035"/>
    </source>
</evidence>
<evidence type="ECO:0000256" key="1">
    <source>
        <dbReference type="ARBA" id="ARBA00001947"/>
    </source>
</evidence>
<comment type="similarity">
    <text evidence="2 3">Belongs to the peptidase M14 family.</text>
</comment>
<feature type="domain" description="Peptidase M14" evidence="4">
    <location>
        <begin position="1"/>
        <end position="194"/>
    </location>
</feature>
<dbReference type="PROSITE" id="PS52035">
    <property type="entry name" value="PEPTIDASE_M14"/>
    <property type="match status" value="1"/>
</dbReference>
<dbReference type="EMBL" id="LUCM01002129">
    <property type="protein sequence ID" value="KAA0197820.1"/>
    <property type="molecule type" value="Genomic_DNA"/>
</dbReference>
<evidence type="ECO:0000313" key="6">
    <source>
        <dbReference type="Proteomes" id="UP000728185"/>
    </source>
</evidence>
<reference evidence="5" key="1">
    <citation type="submission" date="2019-05" db="EMBL/GenBank/DDBJ databases">
        <title>Annotation for the trematode Fasciolopsis buski.</title>
        <authorList>
            <person name="Choi Y.-J."/>
        </authorList>
    </citation>
    <scope>NUCLEOTIDE SEQUENCE</scope>
    <source>
        <strain evidence="5">HT</strain>
        <tissue evidence="5">Whole worm</tissue>
    </source>
</reference>
<evidence type="ECO:0000256" key="3">
    <source>
        <dbReference type="PROSITE-ProRule" id="PRU01379"/>
    </source>
</evidence>
<dbReference type="InterPro" id="IPR000834">
    <property type="entry name" value="Peptidase_M14"/>
</dbReference>